<dbReference type="Proteomes" id="UP000005631">
    <property type="component" value="Chromosome"/>
</dbReference>
<evidence type="ECO:0000256" key="2">
    <source>
        <dbReference type="SAM" id="SignalP"/>
    </source>
</evidence>
<keyword evidence="1" id="KW-0472">Membrane</keyword>
<keyword evidence="2" id="KW-0732">Signal</keyword>
<accession>G8R5T8</accession>
<keyword evidence="1" id="KW-1133">Transmembrane helix</keyword>
<proteinExistence type="predicted"/>
<sequence length="137" mass="15111">MMKTIAPLLIFLISGFSSCFGQYEPATPDSTIAKDYTEVEIRRFLLTQEKGTPVWELAKQSQVSHSMGVLATFVGTAFILSNAVILSSGSSDGYYGTDNSFYYTGVAFGVANIGVAVWQLLRADLKLQEAKRLYKYQ</sequence>
<feature type="chain" id="PRO_5003515674" description="Lipoprotein" evidence="2">
    <location>
        <begin position="22"/>
        <end position="137"/>
    </location>
</feature>
<keyword evidence="1" id="KW-0812">Transmembrane</keyword>
<dbReference type="STRING" id="926562.Oweho_0062"/>
<feature type="signal peptide" evidence="2">
    <location>
        <begin position="1"/>
        <end position="21"/>
    </location>
</feature>
<dbReference type="EMBL" id="CP003156">
    <property type="protein sequence ID" value="AEV31086.1"/>
    <property type="molecule type" value="Genomic_DNA"/>
</dbReference>
<dbReference type="AlphaFoldDB" id="G8R5T8"/>
<dbReference type="KEGG" id="oho:Oweho_0062"/>
<evidence type="ECO:0008006" key="5">
    <source>
        <dbReference type="Google" id="ProtNLM"/>
    </source>
</evidence>
<dbReference type="PROSITE" id="PS51257">
    <property type="entry name" value="PROKAR_LIPOPROTEIN"/>
    <property type="match status" value="1"/>
</dbReference>
<evidence type="ECO:0000313" key="4">
    <source>
        <dbReference type="Proteomes" id="UP000005631"/>
    </source>
</evidence>
<dbReference type="HOGENOM" id="CLU_1863178_0_0_10"/>
<evidence type="ECO:0000256" key="1">
    <source>
        <dbReference type="SAM" id="Phobius"/>
    </source>
</evidence>
<dbReference type="RefSeq" id="WP_014200447.1">
    <property type="nucleotide sequence ID" value="NC_016599.1"/>
</dbReference>
<evidence type="ECO:0000313" key="3">
    <source>
        <dbReference type="EMBL" id="AEV31086.1"/>
    </source>
</evidence>
<organism evidence="3 4">
    <name type="scientific">Owenweeksia hongkongensis (strain DSM 17368 / CIP 108786 / JCM 12287 / NRRL B-23963 / UST20020801)</name>
    <dbReference type="NCBI Taxonomy" id="926562"/>
    <lineage>
        <taxon>Bacteria</taxon>
        <taxon>Pseudomonadati</taxon>
        <taxon>Bacteroidota</taxon>
        <taxon>Flavobacteriia</taxon>
        <taxon>Flavobacteriales</taxon>
        <taxon>Owenweeksiaceae</taxon>
        <taxon>Owenweeksia</taxon>
    </lineage>
</organism>
<name>G8R5T8_OWEHD</name>
<protein>
    <recommendedName>
        <fullName evidence="5">Lipoprotein</fullName>
    </recommendedName>
</protein>
<feature type="transmembrane region" description="Helical" evidence="1">
    <location>
        <begin position="67"/>
        <end position="89"/>
    </location>
</feature>
<reference evidence="3 4" key="1">
    <citation type="journal article" date="2012" name="Stand. Genomic Sci.">
        <title>Genome sequence of the orange-pigmented seawater bacterium Owenweeksia hongkongensis type strain (UST20020801(T)).</title>
        <authorList>
            <person name="Riedel T."/>
            <person name="Held B."/>
            <person name="Nolan M."/>
            <person name="Lucas S."/>
            <person name="Lapidus A."/>
            <person name="Tice H."/>
            <person name="Del Rio T.G."/>
            <person name="Cheng J.F."/>
            <person name="Han C."/>
            <person name="Tapia R."/>
            <person name="Goodwin L.A."/>
            <person name="Pitluck S."/>
            <person name="Liolios K."/>
            <person name="Mavromatis K."/>
            <person name="Pagani I."/>
            <person name="Ivanova N."/>
            <person name="Mikhailova N."/>
            <person name="Pati A."/>
            <person name="Chen A."/>
            <person name="Palaniappan K."/>
            <person name="Rohde M."/>
            <person name="Tindall B.J."/>
            <person name="Detter J.C."/>
            <person name="Goker M."/>
            <person name="Woyke T."/>
            <person name="Bristow J."/>
            <person name="Eisen J.A."/>
            <person name="Markowitz V."/>
            <person name="Hugenholtz P."/>
            <person name="Klenk H.P."/>
            <person name="Kyrpides N.C."/>
        </authorList>
    </citation>
    <scope>NUCLEOTIDE SEQUENCE</scope>
    <source>
        <strain evidence="4">DSM 17368 / JCM 12287 / NRRL B-23963</strain>
    </source>
</reference>
<keyword evidence="4" id="KW-1185">Reference proteome</keyword>
<gene>
    <name evidence="3" type="ordered locus">Oweho_0062</name>
</gene>
<feature type="transmembrane region" description="Helical" evidence="1">
    <location>
        <begin position="101"/>
        <end position="121"/>
    </location>
</feature>